<dbReference type="AlphaFoldDB" id="A0A510JC67"/>
<evidence type="ECO:0000313" key="3">
    <source>
        <dbReference type="EMBL" id="BBM35663.1"/>
    </source>
</evidence>
<name>A0A510JC67_9FUSO</name>
<dbReference type="PIRSF" id="PIRSF003108">
    <property type="entry name" value="DinJ"/>
    <property type="match status" value="1"/>
</dbReference>
<dbReference type="RefSeq" id="WP_006806688.1">
    <property type="nucleotide sequence ID" value="NZ_AP019822.1"/>
</dbReference>
<dbReference type="Pfam" id="PF04221">
    <property type="entry name" value="RelB"/>
    <property type="match status" value="1"/>
</dbReference>
<evidence type="ECO:0000256" key="1">
    <source>
        <dbReference type="ARBA" id="ARBA00010562"/>
    </source>
</evidence>
<dbReference type="GO" id="GO:0006351">
    <property type="term" value="P:DNA-templated transcription"/>
    <property type="evidence" value="ECO:0007669"/>
    <property type="project" value="TreeGrafter"/>
</dbReference>
<dbReference type="InterPro" id="IPR026262">
    <property type="entry name" value="DinJ"/>
</dbReference>
<dbReference type="STRING" id="714315.GCA_000516535_00591"/>
<dbReference type="KEGG" id="lgo:JCM16774_0591"/>
<reference evidence="3 4" key="1">
    <citation type="submission" date="2019-07" db="EMBL/GenBank/DDBJ databases">
        <title>Complete Genome Sequence of Leptotrichia goodfellowii Strain JCM 16774.</title>
        <authorList>
            <person name="Watanabe S."/>
            <person name="Cui L."/>
        </authorList>
    </citation>
    <scope>NUCLEOTIDE SEQUENCE [LARGE SCALE GENOMIC DNA]</scope>
    <source>
        <strain evidence="3 4">JCM16774</strain>
    </source>
</reference>
<accession>A0A510JC67</accession>
<dbReference type="Proteomes" id="UP000321606">
    <property type="component" value="Chromosome"/>
</dbReference>
<dbReference type="PANTHER" id="PTHR38781:SF1">
    <property type="entry name" value="ANTITOXIN DINJ-RELATED"/>
    <property type="match status" value="1"/>
</dbReference>
<dbReference type="OrthoDB" id="9804867at2"/>
<keyword evidence="2" id="KW-1277">Toxin-antitoxin system</keyword>
<protein>
    <submittedName>
        <fullName evidence="3">DNA-damage-inducible protein J</fullName>
    </submittedName>
</protein>
<dbReference type="GO" id="GO:0000987">
    <property type="term" value="F:cis-regulatory region sequence-specific DNA binding"/>
    <property type="evidence" value="ECO:0007669"/>
    <property type="project" value="InterPro"/>
</dbReference>
<dbReference type="GO" id="GO:0044010">
    <property type="term" value="P:single-species biofilm formation"/>
    <property type="evidence" value="ECO:0007669"/>
    <property type="project" value="InterPro"/>
</dbReference>
<dbReference type="GO" id="GO:0006355">
    <property type="term" value="P:regulation of DNA-templated transcription"/>
    <property type="evidence" value="ECO:0007669"/>
    <property type="project" value="InterPro"/>
</dbReference>
<dbReference type="NCBIfam" id="TIGR02384">
    <property type="entry name" value="RelB_DinJ"/>
    <property type="match status" value="1"/>
</dbReference>
<dbReference type="InterPro" id="IPR007337">
    <property type="entry name" value="RelB/DinJ"/>
</dbReference>
<evidence type="ECO:0000256" key="2">
    <source>
        <dbReference type="ARBA" id="ARBA00022649"/>
    </source>
</evidence>
<gene>
    <name evidence="3" type="ORF">JCM16774_0591</name>
</gene>
<sequence>MANTNLNIRTDIDVKKKANAIFQELGMSMTTAVNLFLKTAIRENGIPFSLKLETPNEMTIKAIEEGRKIAENKEIEGFSNIKDLKKALEV</sequence>
<comment type="similarity">
    <text evidence="1">Belongs to the RelB/DinJ antitoxin family.</text>
</comment>
<organism evidence="3 4">
    <name type="scientific">Pseudoleptotrichia goodfellowii</name>
    <dbReference type="NCBI Taxonomy" id="157692"/>
    <lineage>
        <taxon>Bacteria</taxon>
        <taxon>Fusobacteriati</taxon>
        <taxon>Fusobacteriota</taxon>
        <taxon>Fusobacteriia</taxon>
        <taxon>Fusobacteriales</taxon>
        <taxon>Leptotrichiaceae</taxon>
        <taxon>Pseudoleptotrichia</taxon>
    </lineage>
</organism>
<dbReference type="EMBL" id="AP019822">
    <property type="protein sequence ID" value="BBM35663.1"/>
    <property type="molecule type" value="Genomic_DNA"/>
</dbReference>
<evidence type="ECO:0000313" key="4">
    <source>
        <dbReference type="Proteomes" id="UP000321606"/>
    </source>
</evidence>
<proteinExistence type="inferred from homology"/>
<dbReference type="InterPro" id="IPR013321">
    <property type="entry name" value="Arc_rbn_hlx_hlx"/>
</dbReference>
<dbReference type="Gene3D" id="1.10.1220.10">
    <property type="entry name" value="Met repressor-like"/>
    <property type="match status" value="1"/>
</dbReference>
<dbReference type="PANTHER" id="PTHR38781">
    <property type="entry name" value="ANTITOXIN DINJ-RELATED"/>
    <property type="match status" value="1"/>
</dbReference>
<dbReference type="GO" id="GO:0015643">
    <property type="term" value="F:toxic substance binding"/>
    <property type="evidence" value="ECO:0007669"/>
    <property type="project" value="InterPro"/>
</dbReference>